<dbReference type="PANTHER" id="PTHR13009:SF22">
    <property type="entry name" value="LD43819P"/>
    <property type="match status" value="1"/>
</dbReference>
<dbReference type="InterPro" id="IPR036338">
    <property type="entry name" value="Aha1"/>
</dbReference>
<name>A0A2A9NVI4_9AGAR</name>
<dbReference type="Proteomes" id="UP000242287">
    <property type="component" value="Unassembled WGS sequence"/>
</dbReference>
<dbReference type="GO" id="GO:0051087">
    <property type="term" value="F:protein-folding chaperone binding"/>
    <property type="evidence" value="ECO:0007669"/>
    <property type="project" value="InterPro"/>
</dbReference>
<dbReference type="STRING" id="703135.A0A2A9NVI4"/>
<protein>
    <recommendedName>
        <fullName evidence="3">Activator of Hsp90 ATPase AHSA1-like N-terminal domain-containing protein</fullName>
    </recommendedName>
</protein>
<dbReference type="GO" id="GO:0006457">
    <property type="term" value="P:protein folding"/>
    <property type="evidence" value="ECO:0007669"/>
    <property type="project" value="TreeGrafter"/>
</dbReference>
<dbReference type="Gene3D" id="3.30.530.20">
    <property type="match status" value="1"/>
</dbReference>
<dbReference type="GO" id="GO:0001671">
    <property type="term" value="F:ATPase activator activity"/>
    <property type="evidence" value="ECO:0007669"/>
    <property type="project" value="InterPro"/>
</dbReference>
<accession>A0A2A9NVI4</accession>
<dbReference type="InterPro" id="IPR013538">
    <property type="entry name" value="ASHA1/2-like_C"/>
</dbReference>
<keyword evidence="5" id="KW-1185">Reference proteome</keyword>
<organism evidence="4 5">
    <name type="scientific">Amanita thiersii Skay4041</name>
    <dbReference type="NCBI Taxonomy" id="703135"/>
    <lineage>
        <taxon>Eukaryota</taxon>
        <taxon>Fungi</taxon>
        <taxon>Dikarya</taxon>
        <taxon>Basidiomycota</taxon>
        <taxon>Agaricomycotina</taxon>
        <taxon>Agaricomycetes</taxon>
        <taxon>Agaricomycetidae</taxon>
        <taxon>Agaricales</taxon>
        <taxon>Pluteineae</taxon>
        <taxon>Amanitaceae</taxon>
        <taxon>Amanita</taxon>
    </lineage>
</organism>
<dbReference type="Pfam" id="PF08327">
    <property type="entry name" value="AHSA1"/>
    <property type="match status" value="1"/>
</dbReference>
<feature type="domain" description="Activator of Hsp90 ATPase AHSA1-like N-terminal" evidence="3">
    <location>
        <begin position="14"/>
        <end position="153"/>
    </location>
</feature>
<dbReference type="OrthoDB" id="567237at2759"/>
<gene>
    <name evidence="4" type="ORF">AMATHDRAFT_58444</name>
</gene>
<evidence type="ECO:0000313" key="5">
    <source>
        <dbReference type="Proteomes" id="UP000242287"/>
    </source>
</evidence>
<dbReference type="InterPro" id="IPR015310">
    <property type="entry name" value="AHSA1-like_N"/>
</dbReference>
<dbReference type="EMBL" id="KZ301985">
    <property type="protein sequence ID" value="PFH51683.1"/>
    <property type="molecule type" value="Genomic_DNA"/>
</dbReference>
<evidence type="ECO:0000256" key="2">
    <source>
        <dbReference type="SAM" id="MobiDB-lite"/>
    </source>
</evidence>
<proteinExistence type="inferred from homology"/>
<sequence length="335" mass="36157">MAMPSSTANWHWKNKNVTPWAKEWFERELVTITVKGDRDAGVVSVSSVTDVEGDVELGQRKSKLITIYDTKISLKWTGTASDGTEVHGSLTIPEVSHEVTLDGLSDYTYNWTLSTTSSPAVDALFKVAKSHLPAALESKFAEFPKAIIDIHGKDLTVSAEPSRSATPAQGASSTSSTSNAFKASTVAMGNSRPMERKDVNLNTTNVTVEANFQASADDLYSLLTDERRIPAWTRAPAKSIPEPGAEYSLFGGGVSGVYVSLTPSKEIVQTWGLKSPTWPAGHTGTLTTTFEQSTDSTKVTFSLNGVPVGMQDEIKRNIEGYYIHGFKSIGLGSEL</sequence>
<evidence type="ECO:0000259" key="3">
    <source>
        <dbReference type="SMART" id="SM01000"/>
    </source>
</evidence>
<dbReference type="Gene3D" id="3.15.10.20">
    <property type="entry name" value="Activator of Hsp90 ATPase Aha1, N-terminal domain"/>
    <property type="match status" value="1"/>
</dbReference>
<dbReference type="CDD" id="cd08892">
    <property type="entry name" value="SRPBCC_Aha1"/>
    <property type="match status" value="1"/>
</dbReference>
<feature type="region of interest" description="Disordered" evidence="2">
    <location>
        <begin position="159"/>
        <end position="180"/>
    </location>
</feature>
<dbReference type="GO" id="GO:0005829">
    <property type="term" value="C:cytosol"/>
    <property type="evidence" value="ECO:0007669"/>
    <property type="project" value="TreeGrafter"/>
</dbReference>
<dbReference type="SMART" id="SM01000">
    <property type="entry name" value="Aha1_N"/>
    <property type="match status" value="1"/>
</dbReference>
<comment type="similarity">
    <text evidence="1">Belongs to the AHA1 family.</text>
</comment>
<evidence type="ECO:0000256" key="1">
    <source>
        <dbReference type="ARBA" id="ARBA00006817"/>
    </source>
</evidence>
<dbReference type="Pfam" id="PF09229">
    <property type="entry name" value="Aha1_N"/>
    <property type="match status" value="1"/>
</dbReference>
<dbReference type="PANTHER" id="PTHR13009">
    <property type="entry name" value="HEAT SHOCK PROTEIN 90 HSP90 CO-CHAPERONE AHA-1"/>
    <property type="match status" value="1"/>
</dbReference>
<dbReference type="SUPFAM" id="SSF103111">
    <property type="entry name" value="Activator of Hsp90 ATPase, Aha1"/>
    <property type="match status" value="1"/>
</dbReference>
<reference evidence="4 5" key="1">
    <citation type="submission" date="2014-02" db="EMBL/GenBank/DDBJ databases">
        <title>Transposable element dynamics among asymbiotic and ectomycorrhizal Amanita fungi.</title>
        <authorList>
            <consortium name="DOE Joint Genome Institute"/>
            <person name="Hess J."/>
            <person name="Skrede I."/>
            <person name="Wolfe B."/>
            <person name="LaButti K."/>
            <person name="Ohm R.A."/>
            <person name="Grigoriev I.V."/>
            <person name="Pringle A."/>
        </authorList>
    </citation>
    <scope>NUCLEOTIDE SEQUENCE [LARGE SCALE GENOMIC DNA]</scope>
    <source>
        <strain evidence="4 5">SKay4041</strain>
    </source>
</reference>
<dbReference type="SUPFAM" id="SSF55961">
    <property type="entry name" value="Bet v1-like"/>
    <property type="match status" value="1"/>
</dbReference>
<evidence type="ECO:0000313" key="4">
    <source>
        <dbReference type="EMBL" id="PFH51683.1"/>
    </source>
</evidence>
<dbReference type="InterPro" id="IPR023393">
    <property type="entry name" value="START-like_dom_sf"/>
</dbReference>
<dbReference type="AlphaFoldDB" id="A0A2A9NVI4"/>